<dbReference type="AlphaFoldDB" id="A0A0F5I3R1"/>
<comment type="caution">
    <text evidence="10">The sequence shown here is derived from an EMBL/GenBank/DDBJ whole genome shotgun (WGS) entry which is preliminary data.</text>
</comment>
<gene>
    <name evidence="9" type="primary">cobD</name>
    <name evidence="10" type="ORF">QY95_01789</name>
</gene>
<dbReference type="Pfam" id="PF03186">
    <property type="entry name" value="CobD_Cbib"/>
    <property type="match status" value="1"/>
</dbReference>
<evidence type="ECO:0000256" key="1">
    <source>
        <dbReference type="ARBA" id="ARBA00004651"/>
    </source>
</evidence>
<evidence type="ECO:0000256" key="5">
    <source>
        <dbReference type="ARBA" id="ARBA00022573"/>
    </source>
</evidence>
<comment type="subcellular location">
    <subcellularLocation>
        <location evidence="1 9">Cell membrane</location>
        <topology evidence="1 9">Multi-pass membrane protein</topology>
    </subcellularLocation>
</comment>
<reference evidence="10" key="1">
    <citation type="submission" date="2015-02" db="EMBL/GenBank/DDBJ databases">
        <title>Genome Assembly of Bacillaceae bacterium MTCC 8252.</title>
        <authorList>
            <person name="Verma A."/>
            <person name="Khatri I."/>
            <person name="Mual P."/>
            <person name="Subramanian S."/>
            <person name="Krishnamurthi S."/>
        </authorList>
    </citation>
    <scope>NUCLEOTIDE SEQUENCE [LARGE SCALE GENOMIC DNA]</scope>
    <source>
        <strain evidence="10">MTCC 8252</strain>
    </source>
</reference>
<evidence type="ECO:0000256" key="3">
    <source>
        <dbReference type="ARBA" id="ARBA00006263"/>
    </source>
</evidence>
<keyword evidence="6 9" id="KW-0812">Transmembrane</keyword>
<dbReference type="PANTHER" id="PTHR34308">
    <property type="entry name" value="COBALAMIN BIOSYNTHESIS PROTEIN CBIB"/>
    <property type="match status" value="1"/>
</dbReference>
<dbReference type="PANTHER" id="PTHR34308:SF1">
    <property type="entry name" value="COBALAMIN BIOSYNTHESIS PROTEIN CBIB"/>
    <property type="match status" value="1"/>
</dbReference>
<accession>A0A0F5I3R1</accession>
<keyword evidence="5 9" id="KW-0169">Cobalamin biosynthesis</keyword>
<dbReference type="RefSeq" id="WP_040037764.1">
    <property type="nucleotide sequence ID" value="NZ_JWIQ02000080.1"/>
</dbReference>
<comment type="similarity">
    <text evidence="3 9">Belongs to the CobD/CbiB family.</text>
</comment>
<dbReference type="InterPro" id="IPR004485">
    <property type="entry name" value="Cobalamin_biosynth_CobD/CbiB"/>
</dbReference>
<evidence type="ECO:0000256" key="9">
    <source>
        <dbReference type="HAMAP-Rule" id="MF_00024"/>
    </source>
</evidence>
<comment type="pathway">
    <text evidence="2 9">Cofactor biosynthesis; adenosylcobalamin biosynthesis.</text>
</comment>
<organism evidence="10 11">
    <name type="scientific">Bacillus thermotolerans</name>
    <name type="common">Quasibacillus thermotolerans</name>
    <dbReference type="NCBI Taxonomy" id="1221996"/>
    <lineage>
        <taxon>Bacteria</taxon>
        <taxon>Bacillati</taxon>
        <taxon>Bacillota</taxon>
        <taxon>Bacilli</taxon>
        <taxon>Bacillales</taxon>
        <taxon>Bacillaceae</taxon>
        <taxon>Bacillus</taxon>
    </lineage>
</organism>
<dbReference type="OrthoDB" id="9811967at2"/>
<evidence type="ECO:0000256" key="7">
    <source>
        <dbReference type="ARBA" id="ARBA00022989"/>
    </source>
</evidence>
<dbReference type="HAMAP" id="MF_00024">
    <property type="entry name" value="CobD_CbiB"/>
    <property type="match status" value="1"/>
</dbReference>
<dbReference type="Proteomes" id="UP000031563">
    <property type="component" value="Unassembled WGS sequence"/>
</dbReference>
<evidence type="ECO:0000256" key="4">
    <source>
        <dbReference type="ARBA" id="ARBA00022475"/>
    </source>
</evidence>
<feature type="transmembrane region" description="Helical" evidence="9">
    <location>
        <begin position="53"/>
        <end position="73"/>
    </location>
</feature>
<evidence type="ECO:0000256" key="6">
    <source>
        <dbReference type="ARBA" id="ARBA00022692"/>
    </source>
</evidence>
<comment type="caution">
    <text evidence="9">Lacks conserved residue(s) required for the propagation of feature annotation.</text>
</comment>
<feature type="transmembrane region" description="Helical" evidence="9">
    <location>
        <begin position="300"/>
        <end position="320"/>
    </location>
</feature>
<protein>
    <recommendedName>
        <fullName evidence="9">Cobalamin biosynthesis protein CobD</fullName>
    </recommendedName>
</protein>
<name>A0A0F5I3R1_BACTR</name>
<proteinExistence type="inferred from homology"/>
<keyword evidence="7 9" id="KW-1133">Transmembrane helix</keyword>
<dbReference type="GO" id="GO:0015420">
    <property type="term" value="F:ABC-type vitamin B12 transporter activity"/>
    <property type="evidence" value="ECO:0007669"/>
    <property type="project" value="UniProtKB-UniRule"/>
</dbReference>
<evidence type="ECO:0000313" key="11">
    <source>
        <dbReference type="Proteomes" id="UP000031563"/>
    </source>
</evidence>
<keyword evidence="4 9" id="KW-1003">Cell membrane</keyword>
<evidence type="ECO:0000256" key="8">
    <source>
        <dbReference type="ARBA" id="ARBA00023136"/>
    </source>
</evidence>
<dbReference type="GO" id="GO:0009236">
    <property type="term" value="P:cobalamin biosynthetic process"/>
    <property type="evidence" value="ECO:0007669"/>
    <property type="project" value="UniProtKB-UniRule"/>
</dbReference>
<dbReference type="GO" id="GO:0048472">
    <property type="term" value="F:threonine-phosphate decarboxylase activity"/>
    <property type="evidence" value="ECO:0007669"/>
    <property type="project" value="InterPro"/>
</dbReference>
<keyword evidence="8 9" id="KW-0472">Membrane</keyword>
<comment type="function">
    <text evidence="9">Converts cobyric acid to cobinamide by the addition of aminopropanol on the F carboxylic group.</text>
</comment>
<dbReference type="EMBL" id="JWIR02000032">
    <property type="protein sequence ID" value="KKB40156.1"/>
    <property type="molecule type" value="Genomic_DNA"/>
</dbReference>
<dbReference type="GO" id="GO:0005886">
    <property type="term" value="C:plasma membrane"/>
    <property type="evidence" value="ECO:0007669"/>
    <property type="project" value="UniProtKB-SubCell"/>
</dbReference>
<dbReference type="NCBIfam" id="TIGR00380">
    <property type="entry name" value="cobal_cbiB"/>
    <property type="match status" value="1"/>
</dbReference>
<keyword evidence="11" id="KW-1185">Reference proteome</keyword>
<evidence type="ECO:0000313" key="10">
    <source>
        <dbReference type="EMBL" id="KKB40156.1"/>
    </source>
</evidence>
<sequence>MIAHLLAATAALFIDRLIGDPPHWPHPVRWLGSLIAFLEKHLNKGAYRRGKGLVMLLVVLLVTGSVTLLVVYFSYRLHLAAGVAVEALLIASAIACRSLKEAGMSVYEPLKQGDLPNARKRLSYIVGRDTDQLNEGEITRGAIETVAENTSDGVTAPLFWALIGGAPGAMVYRAINTCDSMVGYRNERYEAFGWFSARLDDLANWFPARLTGFLMIWSFPGAQRSKKKTWQLIRRDARNHPSPNSGWCEAAVAFLLGIQLGGVNTYKGKRSYRAEMGEPLKEKTADDILLANRIMERTTLLFLGVLWIGGGVYALARSWIESGSFI</sequence>
<evidence type="ECO:0000256" key="2">
    <source>
        <dbReference type="ARBA" id="ARBA00004953"/>
    </source>
</evidence>
<dbReference type="STRING" id="1221996.QY95_01789"/>
<dbReference type="UniPathway" id="UPA00148"/>